<dbReference type="EC" id="1.2.5.3" evidence="8"/>
<dbReference type="GO" id="GO:0051537">
    <property type="term" value="F:2 iron, 2 sulfur cluster binding"/>
    <property type="evidence" value="ECO:0007669"/>
    <property type="project" value="InterPro"/>
</dbReference>
<dbReference type="SUPFAM" id="SSF55447">
    <property type="entry name" value="CO dehydrogenase flavoprotein C-terminal domain-like"/>
    <property type="match status" value="1"/>
</dbReference>
<evidence type="ECO:0000313" key="9">
    <source>
        <dbReference type="Proteomes" id="UP000317763"/>
    </source>
</evidence>
<dbReference type="Gene3D" id="3.10.20.30">
    <property type="match status" value="1"/>
</dbReference>
<dbReference type="GO" id="GO:0008805">
    <property type="term" value="F:carbon-monoxide oxygenase activity"/>
    <property type="evidence" value="ECO:0007669"/>
    <property type="project" value="UniProtKB-EC"/>
</dbReference>
<dbReference type="STRING" id="307486.GCA_000807215_01662"/>
<dbReference type="Gene3D" id="3.30.390.50">
    <property type="entry name" value="CO dehydrogenase flavoprotein, C-terminal domain"/>
    <property type="match status" value="1"/>
</dbReference>
<dbReference type="Pfam" id="PF03450">
    <property type="entry name" value="CO_deh_flav_C"/>
    <property type="match status" value="1"/>
</dbReference>
<protein>
    <submittedName>
        <fullName evidence="8">Carbon monoxide dehydrogenase small chain</fullName>
        <ecNumber evidence="8">1.2.5.3</ecNumber>
    </submittedName>
</protein>
<evidence type="ECO:0000256" key="2">
    <source>
        <dbReference type="ARBA" id="ARBA00022723"/>
    </source>
</evidence>
<dbReference type="InterPro" id="IPR016166">
    <property type="entry name" value="FAD-bd_PCMH"/>
</dbReference>
<dbReference type="PIRSF" id="PIRSF036557">
    <property type="entry name" value="XdhA_RC"/>
    <property type="match status" value="1"/>
</dbReference>
<gene>
    <name evidence="8" type="primary">cutS</name>
    <name evidence="8" type="ORF">Ttaiw_01910</name>
</gene>
<dbReference type="InterPro" id="IPR001041">
    <property type="entry name" value="2Fe-2S_ferredoxin-type"/>
</dbReference>
<keyword evidence="1" id="KW-0285">Flavoprotein</keyword>
<dbReference type="InterPro" id="IPR036884">
    <property type="entry name" value="2Fe-2S-bd_dom_sf"/>
</dbReference>
<keyword evidence="4 8" id="KW-0560">Oxidoreductase</keyword>
<feature type="domain" description="FAD-binding PCMH-type" evidence="7">
    <location>
        <begin position="205"/>
        <end position="387"/>
    </location>
</feature>
<dbReference type="CDD" id="cd00207">
    <property type="entry name" value="fer2"/>
    <property type="match status" value="1"/>
</dbReference>
<dbReference type="Proteomes" id="UP000317763">
    <property type="component" value="Unassembled WGS sequence"/>
</dbReference>
<dbReference type="GO" id="GO:0004854">
    <property type="term" value="F:xanthine dehydrogenase activity"/>
    <property type="evidence" value="ECO:0007669"/>
    <property type="project" value="InterPro"/>
</dbReference>
<comment type="caution">
    <text evidence="8">The sequence shown here is derived from an EMBL/GenBank/DDBJ whole genome shotgun (WGS) entry which is preliminary data.</text>
</comment>
<dbReference type="InterPro" id="IPR036318">
    <property type="entry name" value="FAD-bd_PCMH-like_sf"/>
</dbReference>
<dbReference type="Pfam" id="PF01799">
    <property type="entry name" value="Fer2_2"/>
    <property type="match status" value="1"/>
</dbReference>
<dbReference type="Gene3D" id="3.30.465.10">
    <property type="match status" value="1"/>
</dbReference>
<dbReference type="OrthoDB" id="9179439at2"/>
<reference evidence="8 9" key="1">
    <citation type="submission" date="2019-07" db="EMBL/GenBank/DDBJ databases">
        <title>Tepidimonas taiwanensis I1-1 draft genome.</title>
        <authorList>
            <person name="Da Costa M.S."/>
            <person name="Froufe H.J.C."/>
            <person name="Egas C."/>
            <person name="Albuquerque L."/>
        </authorList>
    </citation>
    <scope>NUCLEOTIDE SEQUENCE [LARGE SCALE GENOMIC DNA]</scope>
    <source>
        <strain evidence="8 9">I1-1</strain>
    </source>
</reference>
<dbReference type="Gene3D" id="3.30.43.10">
    <property type="entry name" value="Uridine Diphospho-n-acetylenolpyruvylglucosamine Reductase, domain 2"/>
    <property type="match status" value="1"/>
</dbReference>
<dbReference type="AlphaFoldDB" id="A0A554X3X9"/>
<dbReference type="Pfam" id="PF00941">
    <property type="entry name" value="FAD_binding_5"/>
    <property type="match status" value="1"/>
</dbReference>
<dbReference type="InterPro" id="IPR016167">
    <property type="entry name" value="FAD-bd_PCMH_sub1"/>
</dbReference>
<dbReference type="NCBIfam" id="TIGR02963">
    <property type="entry name" value="xanthine_xdhA"/>
    <property type="match status" value="1"/>
</dbReference>
<dbReference type="Gene3D" id="1.10.150.120">
    <property type="entry name" value="[2Fe-2S]-binding domain"/>
    <property type="match status" value="1"/>
</dbReference>
<dbReference type="PROSITE" id="PS51085">
    <property type="entry name" value="2FE2S_FER_2"/>
    <property type="match status" value="1"/>
</dbReference>
<dbReference type="EMBL" id="VJOM01000022">
    <property type="protein sequence ID" value="TSE30515.1"/>
    <property type="molecule type" value="Genomic_DNA"/>
</dbReference>
<proteinExistence type="predicted"/>
<name>A0A554X3X9_9BURK</name>
<dbReference type="InterPro" id="IPR016208">
    <property type="entry name" value="Ald_Oxase/xanthine_DH-like"/>
</dbReference>
<dbReference type="InterPro" id="IPR036683">
    <property type="entry name" value="CO_DH_flav_C_dom_sf"/>
</dbReference>
<dbReference type="GO" id="GO:0005506">
    <property type="term" value="F:iron ion binding"/>
    <property type="evidence" value="ECO:0007669"/>
    <property type="project" value="InterPro"/>
</dbReference>
<dbReference type="PANTHER" id="PTHR45444">
    <property type="entry name" value="XANTHINE DEHYDROGENASE"/>
    <property type="match status" value="1"/>
</dbReference>
<evidence type="ECO:0000256" key="5">
    <source>
        <dbReference type="ARBA" id="ARBA00023004"/>
    </source>
</evidence>
<organism evidence="8 9">
    <name type="scientific">Tepidimonas taiwanensis</name>
    <dbReference type="NCBI Taxonomy" id="307486"/>
    <lineage>
        <taxon>Bacteria</taxon>
        <taxon>Pseudomonadati</taxon>
        <taxon>Pseudomonadota</taxon>
        <taxon>Betaproteobacteria</taxon>
        <taxon>Burkholderiales</taxon>
        <taxon>Tepidimonas</taxon>
    </lineage>
</organism>
<keyword evidence="2" id="KW-0479">Metal-binding</keyword>
<dbReference type="InterPro" id="IPR012675">
    <property type="entry name" value="Beta-grasp_dom_sf"/>
</dbReference>
<evidence type="ECO:0000313" key="8">
    <source>
        <dbReference type="EMBL" id="TSE30515.1"/>
    </source>
</evidence>
<dbReference type="PROSITE" id="PS00197">
    <property type="entry name" value="2FE2S_FER_1"/>
    <property type="match status" value="1"/>
</dbReference>
<dbReference type="InterPro" id="IPR016169">
    <property type="entry name" value="FAD-bd_PCMH_sub2"/>
</dbReference>
<keyword evidence="5" id="KW-0408">Iron</keyword>
<dbReference type="InterPro" id="IPR012175">
    <property type="entry name" value="Xanth_DH_ssu_bac"/>
</dbReference>
<dbReference type="InterPro" id="IPR014307">
    <property type="entry name" value="Xanthine_DH_ssu"/>
</dbReference>
<dbReference type="SUPFAM" id="SSF56176">
    <property type="entry name" value="FAD-binding/transporter-associated domain-like"/>
    <property type="match status" value="1"/>
</dbReference>
<dbReference type="SUPFAM" id="SSF54292">
    <property type="entry name" value="2Fe-2S ferredoxin-like"/>
    <property type="match status" value="1"/>
</dbReference>
<keyword evidence="9" id="KW-1185">Reference proteome</keyword>
<keyword evidence="3" id="KW-0274">FAD</keyword>
<evidence type="ECO:0000256" key="1">
    <source>
        <dbReference type="ARBA" id="ARBA00022630"/>
    </source>
</evidence>
<dbReference type="PANTHER" id="PTHR45444:SF3">
    <property type="entry name" value="XANTHINE DEHYDROGENASE"/>
    <property type="match status" value="1"/>
</dbReference>
<dbReference type="SUPFAM" id="SSF47741">
    <property type="entry name" value="CO dehydrogenase ISP C-domain like"/>
    <property type="match status" value="1"/>
</dbReference>
<sequence>MHDTSLEPPPSAPPPLPLVHRGRVTMLHGIAPDRTLLSVLREELGLTAVKEGCASGDCGACTVAVADVTTDGALRWRALNSCLRLAHSVAGCAVWTSADLVHDPLIAKTTDLHPVQEAMRACHASQCGFCTPGFVMSLFVAYQRRAGEGLGHEEAVRVLSGNLCRCTGYRPILDAARAMDDYPRAAMDEARLRDLVAQADAARGDAPQGSTYLAPRTLADALTARARWPQAMVVAGGTDAALALTKRQARWDRVLDVSRCDALTAVSVGSDDTGPYLRIGAAVTLEQAWSVLAERWPRLGPFADRFAGEPIRHGGTLGGNVVNGSPIGDSMPVLIALGARVVLQRLDADAGLQTRTVLIEDFYLGYRRTALRGDELLTAVDVPLREPLPEVAAYKIAKRHEDDISTVSLAAAWRLDPDGAVQHVRIGVGGVAATPVRATAAEAQLLHRPWGRDALQRAAAALQASVQPLDDGRASAGYRRAMLGALLMRLAQTTEPGVPGVIASTAVGGLESVAPIAVDVELQGEPS</sequence>
<dbReference type="InterPro" id="IPR005107">
    <property type="entry name" value="CO_DH_flav_C"/>
</dbReference>
<dbReference type="GO" id="GO:0071949">
    <property type="term" value="F:FAD binding"/>
    <property type="evidence" value="ECO:0007669"/>
    <property type="project" value="InterPro"/>
</dbReference>
<dbReference type="InterPro" id="IPR036010">
    <property type="entry name" value="2Fe-2S_ferredoxin-like_sf"/>
</dbReference>
<evidence type="ECO:0000259" key="7">
    <source>
        <dbReference type="PROSITE" id="PS51387"/>
    </source>
</evidence>
<dbReference type="Pfam" id="PF00111">
    <property type="entry name" value="Fer2"/>
    <property type="match status" value="1"/>
</dbReference>
<feature type="domain" description="2Fe-2S ferredoxin-type" evidence="6">
    <location>
        <begin position="14"/>
        <end position="100"/>
    </location>
</feature>
<dbReference type="InterPro" id="IPR006058">
    <property type="entry name" value="2Fe2S_fd_BS"/>
</dbReference>
<dbReference type="PROSITE" id="PS51387">
    <property type="entry name" value="FAD_PCMH"/>
    <property type="match status" value="1"/>
</dbReference>
<dbReference type="InterPro" id="IPR002888">
    <property type="entry name" value="2Fe-2S-bd"/>
</dbReference>
<accession>A0A554X3X9</accession>
<dbReference type="SMART" id="SM01092">
    <property type="entry name" value="CO_deh_flav_C"/>
    <property type="match status" value="1"/>
</dbReference>
<dbReference type="RefSeq" id="WP_143898163.1">
    <property type="nucleotide sequence ID" value="NZ_CP083911.1"/>
</dbReference>
<evidence type="ECO:0000259" key="6">
    <source>
        <dbReference type="PROSITE" id="PS51085"/>
    </source>
</evidence>
<evidence type="ECO:0000256" key="4">
    <source>
        <dbReference type="ARBA" id="ARBA00023002"/>
    </source>
</evidence>
<dbReference type="InterPro" id="IPR002346">
    <property type="entry name" value="Mopterin_DH_FAD-bd"/>
</dbReference>
<evidence type="ECO:0000256" key="3">
    <source>
        <dbReference type="ARBA" id="ARBA00022827"/>
    </source>
</evidence>